<proteinExistence type="predicted"/>
<dbReference type="EMBL" id="JEMT01012707">
    <property type="protein sequence ID" value="EXX74838.1"/>
    <property type="molecule type" value="Genomic_DNA"/>
</dbReference>
<dbReference type="SUPFAM" id="SSF81383">
    <property type="entry name" value="F-box domain"/>
    <property type="match status" value="1"/>
</dbReference>
<dbReference type="STRING" id="1432141.A0A015N6M1"/>
<evidence type="ECO:0000313" key="3">
    <source>
        <dbReference type="Proteomes" id="UP000022910"/>
    </source>
</evidence>
<name>A0A015N6M1_RHIIW</name>
<sequence>MPSYCLLFKTARDLLINRPINKKKRRKTTISDIPTECMQQIFYYIQLQEEGIYSALLVNRYWCRNIIPLLWEHPFKRFSKEYYSQPNKSSKNHILRIYQQSNNKLLSTLFSCLSEKDNLLLASQLSKYRIKIPQFQQALFNYSRYLQEFSYSDLELVIFSFLQRWYTNGLSHDSFYPQIHLISTTLCKLFFQKSNLNSLYFEKNFPELDIPNFTEIENKRPVFSQITRFSFTYSDPITQNVLKFLKIVSNFCTHINFLEFKLKSSDYNIEVRRVIVDIIKSQNYLKHFSIEHINKDGIEPIILSLKNHTMNLVSLRLSHVQFTESSISLISQFNNLNSLILDNCEGLSNEILYSHFLLSKLVINSRQQDITLPLLKKFGKNLKSLGLSIYDLEIADKLLSFCPQVNEIYLNICVEKTEKYCDYGELKKMEESWKNAIKSAYSHRKISVL</sequence>
<dbReference type="HOGENOM" id="CLU_028913_7_3_1"/>
<dbReference type="SUPFAM" id="SSF52047">
    <property type="entry name" value="RNI-like"/>
    <property type="match status" value="1"/>
</dbReference>
<evidence type="ECO:0000259" key="1">
    <source>
        <dbReference type="Pfam" id="PF12937"/>
    </source>
</evidence>
<keyword evidence="3" id="KW-1185">Reference proteome</keyword>
<dbReference type="InterPro" id="IPR032675">
    <property type="entry name" value="LRR_dom_sf"/>
</dbReference>
<comment type="caution">
    <text evidence="2">The sequence shown here is derived from an EMBL/GenBank/DDBJ whole genome shotgun (WGS) entry which is preliminary data.</text>
</comment>
<dbReference type="InterPro" id="IPR001810">
    <property type="entry name" value="F-box_dom"/>
</dbReference>
<reference evidence="2 3" key="1">
    <citation type="submission" date="2014-02" db="EMBL/GenBank/DDBJ databases">
        <title>Single nucleus genome sequencing reveals high similarity among nuclei of an endomycorrhizal fungus.</title>
        <authorList>
            <person name="Lin K."/>
            <person name="Geurts R."/>
            <person name="Zhang Z."/>
            <person name="Limpens E."/>
            <person name="Saunders D.G."/>
            <person name="Mu D."/>
            <person name="Pang E."/>
            <person name="Cao H."/>
            <person name="Cha H."/>
            <person name="Lin T."/>
            <person name="Zhou Q."/>
            <person name="Shang Y."/>
            <person name="Li Y."/>
            <person name="Ivanov S."/>
            <person name="Sharma T."/>
            <person name="Velzen R.V."/>
            <person name="Ruijter N.D."/>
            <person name="Aanen D.K."/>
            <person name="Win J."/>
            <person name="Kamoun S."/>
            <person name="Bisseling T."/>
            <person name="Huang S."/>
        </authorList>
    </citation>
    <scope>NUCLEOTIDE SEQUENCE [LARGE SCALE GENOMIC DNA]</scope>
    <source>
        <strain evidence="3">DAOM197198w</strain>
    </source>
</reference>
<dbReference type="Proteomes" id="UP000022910">
    <property type="component" value="Unassembled WGS sequence"/>
</dbReference>
<organism evidence="2 3">
    <name type="scientific">Rhizophagus irregularis (strain DAOM 197198w)</name>
    <name type="common">Glomus intraradices</name>
    <dbReference type="NCBI Taxonomy" id="1432141"/>
    <lineage>
        <taxon>Eukaryota</taxon>
        <taxon>Fungi</taxon>
        <taxon>Fungi incertae sedis</taxon>
        <taxon>Mucoromycota</taxon>
        <taxon>Glomeromycotina</taxon>
        <taxon>Glomeromycetes</taxon>
        <taxon>Glomerales</taxon>
        <taxon>Glomeraceae</taxon>
        <taxon>Rhizophagus</taxon>
    </lineage>
</organism>
<dbReference type="OrthoDB" id="2315951at2759"/>
<dbReference type="Pfam" id="PF12937">
    <property type="entry name" value="F-box-like"/>
    <property type="match status" value="1"/>
</dbReference>
<feature type="domain" description="F-box" evidence="1">
    <location>
        <begin position="30"/>
        <end position="76"/>
    </location>
</feature>
<gene>
    <name evidence="2" type="ORF">RirG_047450</name>
</gene>
<evidence type="ECO:0000313" key="2">
    <source>
        <dbReference type="EMBL" id="EXX74838.1"/>
    </source>
</evidence>
<accession>A0A015N6M1</accession>
<dbReference type="Gene3D" id="3.80.10.10">
    <property type="entry name" value="Ribonuclease Inhibitor"/>
    <property type="match status" value="1"/>
</dbReference>
<dbReference type="InterPro" id="IPR036047">
    <property type="entry name" value="F-box-like_dom_sf"/>
</dbReference>
<protein>
    <recommendedName>
        <fullName evidence="1">F-box domain-containing protein</fullName>
    </recommendedName>
</protein>
<dbReference type="AlphaFoldDB" id="A0A015N6M1"/>